<dbReference type="CDD" id="cd08249">
    <property type="entry name" value="enoyl_reductase_like"/>
    <property type="match status" value="1"/>
</dbReference>
<dbReference type="InterPro" id="IPR036291">
    <property type="entry name" value="NAD(P)-bd_dom_sf"/>
</dbReference>
<reference evidence="3" key="1">
    <citation type="submission" date="2024-06" db="EMBL/GenBank/DDBJ databases">
        <title>Multi-omics analyses provide insights into the biosynthesis of the anticancer antibiotic pleurotin in Hohenbuehelia grisea.</title>
        <authorList>
            <person name="Weaver J.A."/>
            <person name="Alberti F."/>
        </authorList>
    </citation>
    <scope>NUCLEOTIDE SEQUENCE [LARGE SCALE GENOMIC DNA]</scope>
    <source>
        <strain evidence="3">T-177</strain>
    </source>
</reference>
<dbReference type="Pfam" id="PF00107">
    <property type="entry name" value="ADH_zinc_N"/>
    <property type="match status" value="1"/>
</dbReference>
<evidence type="ECO:0000313" key="2">
    <source>
        <dbReference type="EMBL" id="KAL0953261.1"/>
    </source>
</evidence>
<dbReference type="Proteomes" id="UP001556367">
    <property type="component" value="Unassembled WGS sequence"/>
</dbReference>
<dbReference type="InterPro" id="IPR013154">
    <property type="entry name" value="ADH-like_N"/>
</dbReference>
<accession>A0ABR3JDB3</accession>
<name>A0ABR3JDB3_9AGAR</name>
<dbReference type="InterPro" id="IPR013149">
    <property type="entry name" value="ADH-like_C"/>
</dbReference>
<dbReference type="SUPFAM" id="SSF51735">
    <property type="entry name" value="NAD(P)-binding Rossmann-fold domains"/>
    <property type="match status" value="1"/>
</dbReference>
<keyword evidence="3" id="KW-1185">Reference proteome</keyword>
<proteinExistence type="predicted"/>
<dbReference type="Gene3D" id="3.90.180.10">
    <property type="entry name" value="Medium-chain alcohol dehydrogenases, catalytic domain"/>
    <property type="match status" value="1"/>
</dbReference>
<dbReference type="Pfam" id="PF08240">
    <property type="entry name" value="ADH_N"/>
    <property type="match status" value="1"/>
</dbReference>
<dbReference type="EMBL" id="JASNQZ010000008">
    <property type="protein sequence ID" value="KAL0953261.1"/>
    <property type="molecule type" value="Genomic_DNA"/>
</dbReference>
<dbReference type="InterPro" id="IPR020843">
    <property type="entry name" value="ER"/>
</dbReference>
<dbReference type="PANTHER" id="PTHR45348:SF2">
    <property type="entry name" value="ZINC-TYPE ALCOHOL DEHYDROGENASE-LIKE PROTEIN C2E1P3.01"/>
    <property type="match status" value="1"/>
</dbReference>
<gene>
    <name evidence="2" type="ORF">HGRIS_004511</name>
</gene>
<dbReference type="InterPro" id="IPR011032">
    <property type="entry name" value="GroES-like_sf"/>
</dbReference>
<dbReference type="SMART" id="SM00829">
    <property type="entry name" value="PKS_ER"/>
    <property type="match status" value="1"/>
</dbReference>
<comment type="caution">
    <text evidence="2">The sequence shown here is derived from an EMBL/GenBank/DDBJ whole genome shotgun (WGS) entry which is preliminary data.</text>
</comment>
<dbReference type="SUPFAM" id="SSF50129">
    <property type="entry name" value="GroES-like"/>
    <property type="match status" value="1"/>
</dbReference>
<dbReference type="Gene3D" id="3.40.50.720">
    <property type="entry name" value="NAD(P)-binding Rossmann-like Domain"/>
    <property type="match status" value="1"/>
</dbReference>
<dbReference type="InterPro" id="IPR047122">
    <property type="entry name" value="Trans-enoyl_RdTase-like"/>
</dbReference>
<sequence>MTPVPETQKALAIPGPEESYELIQRTVPRPGHGEVLIKLEATGLNPAEWKFLGIDLRALVDVWGLSKAYPAFVGQDGAGIVVDVGEGVVSIDKGDRVTLQGWLEENYTTYQEYALAPEGFIAKIPSSMSFLQAASLPSALVTAAIGLAVPFSPPSSGGLGLKGFWEADAEGYYKGQTILIFGGSSSVGQFVIQIASYIGFSTIITTSSVKHADFLRGLGATHVVDRNGDVAAELKKIHGDNGFKYIYDAVHAPISQTEVDFLAPGGMLLSILSIPGDVEFADDRKAVAVWGSVHLHKDVGRKMFATLPEFLEKGIIKPNRVEKVSDGLAGIREALKRLETGQVSGHKLAVNPAETPDVV</sequence>
<feature type="domain" description="Enoyl reductase (ER)" evidence="1">
    <location>
        <begin position="15"/>
        <end position="350"/>
    </location>
</feature>
<protein>
    <recommendedName>
        <fullName evidence="1">Enoyl reductase (ER) domain-containing protein</fullName>
    </recommendedName>
</protein>
<dbReference type="PANTHER" id="PTHR45348">
    <property type="entry name" value="HYPOTHETICAL OXIDOREDUCTASE (EUROFUNG)"/>
    <property type="match status" value="1"/>
</dbReference>
<evidence type="ECO:0000313" key="3">
    <source>
        <dbReference type="Proteomes" id="UP001556367"/>
    </source>
</evidence>
<organism evidence="2 3">
    <name type="scientific">Hohenbuehelia grisea</name>
    <dbReference type="NCBI Taxonomy" id="104357"/>
    <lineage>
        <taxon>Eukaryota</taxon>
        <taxon>Fungi</taxon>
        <taxon>Dikarya</taxon>
        <taxon>Basidiomycota</taxon>
        <taxon>Agaricomycotina</taxon>
        <taxon>Agaricomycetes</taxon>
        <taxon>Agaricomycetidae</taxon>
        <taxon>Agaricales</taxon>
        <taxon>Pleurotineae</taxon>
        <taxon>Pleurotaceae</taxon>
        <taxon>Hohenbuehelia</taxon>
    </lineage>
</organism>
<evidence type="ECO:0000259" key="1">
    <source>
        <dbReference type="SMART" id="SM00829"/>
    </source>
</evidence>